<dbReference type="PROSITE" id="PS50011">
    <property type="entry name" value="PROTEIN_KINASE_DOM"/>
    <property type="match status" value="1"/>
</dbReference>
<dbReference type="Proteomes" id="UP000054018">
    <property type="component" value="Unassembled WGS sequence"/>
</dbReference>
<reference evidence="3" key="2">
    <citation type="submission" date="2015-01" db="EMBL/GenBank/DDBJ databases">
        <title>Evolutionary Origins and Diversification of the Mycorrhizal Mutualists.</title>
        <authorList>
            <consortium name="DOE Joint Genome Institute"/>
            <consortium name="Mycorrhizal Genomics Consortium"/>
            <person name="Kohler A."/>
            <person name="Kuo A."/>
            <person name="Nagy L.G."/>
            <person name="Floudas D."/>
            <person name="Copeland A."/>
            <person name="Barry K.W."/>
            <person name="Cichocki N."/>
            <person name="Veneault-Fourrey C."/>
            <person name="LaButti K."/>
            <person name="Lindquist E.A."/>
            <person name="Lipzen A."/>
            <person name="Lundell T."/>
            <person name="Morin E."/>
            <person name="Murat C."/>
            <person name="Riley R."/>
            <person name="Ohm R."/>
            <person name="Sun H."/>
            <person name="Tunlid A."/>
            <person name="Henrissat B."/>
            <person name="Grigoriev I.V."/>
            <person name="Hibbett D.S."/>
            <person name="Martin F."/>
        </authorList>
    </citation>
    <scope>NUCLEOTIDE SEQUENCE [LARGE SCALE GENOMIC DNA]</scope>
    <source>
        <strain evidence="3">441</strain>
    </source>
</reference>
<keyword evidence="3" id="KW-1185">Reference proteome</keyword>
<evidence type="ECO:0000313" key="2">
    <source>
        <dbReference type="EMBL" id="KIK14146.1"/>
    </source>
</evidence>
<organism evidence="2 3">
    <name type="scientific">Pisolithus microcarpus 441</name>
    <dbReference type="NCBI Taxonomy" id="765257"/>
    <lineage>
        <taxon>Eukaryota</taxon>
        <taxon>Fungi</taxon>
        <taxon>Dikarya</taxon>
        <taxon>Basidiomycota</taxon>
        <taxon>Agaricomycotina</taxon>
        <taxon>Agaricomycetes</taxon>
        <taxon>Agaricomycetidae</taxon>
        <taxon>Boletales</taxon>
        <taxon>Sclerodermatineae</taxon>
        <taxon>Pisolithaceae</taxon>
        <taxon>Pisolithus</taxon>
    </lineage>
</organism>
<dbReference type="SUPFAM" id="SSF56112">
    <property type="entry name" value="Protein kinase-like (PK-like)"/>
    <property type="match status" value="1"/>
</dbReference>
<name>A0A0C9YBF3_9AGAM</name>
<sequence length="89" mass="10128">HKQIWLLGILHRDISINNAMMYEEVLPDGTVRVRGLLIDFDYATKVDGSNCTGTLPFMAIELLRAVDNKPVKHTAAHDLESFVYLLCWI</sequence>
<gene>
    <name evidence="2" type="ORF">PISMIDRAFT_74017</name>
</gene>
<feature type="domain" description="Protein kinase" evidence="1">
    <location>
        <begin position="1"/>
        <end position="89"/>
    </location>
</feature>
<proteinExistence type="predicted"/>
<dbReference type="PANTHER" id="PTHR38248">
    <property type="entry name" value="FUNK1 6"/>
    <property type="match status" value="1"/>
</dbReference>
<reference evidence="2 3" key="1">
    <citation type="submission" date="2014-04" db="EMBL/GenBank/DDBJ databases">
        <authorList>
            <consortium name="DOE Joint Genome Institute"/>
            <person name="Kuo A."/>
            <person name="Kohler A."/>
            <person name="Costa M.D."/>
            <person name="Nagy L.G."/>
            <person name="Floudas D."/>
            <person name="Copeland A."/>
            <person name="Barry K.W."/>
            <person name="Cichocki N."/>
            <person name="Veneault-Fourrey C."/>
            <person name="LaButti K."/>
            <person name="Lindquist E.A."/>
            <person name="Lipzen A."/>
            <person name="Lundell T."/>
            <person name="Morin E."/>
            <person name="Murat C."/>
            <person name="Sun H."/>
            <person name="Tunlid A."/>
            <person name="Henrissat B."/>
            <person name="Grigoriev I.V."/>
            <person name="Hibbett D.S."/>
            <person name="Martin F."/>
            <person name="Nordberg H.P."/>
            <person name="Cantor M.N."/>
            <person name="Hua S.X."/>
        </authorList>
    </citation>
    <scope>NUCLEOTIDE SEQUENCE [LARGE SCALE GENOMIC DNA]</scope>
    <source>
        <strain evidence="2 3">441</strain>
    </source>
</reference>
<dbReference type="HOGENOM" id="CLU_138921_2_1_1"/>
<dbReference type="PANTHER" id="PTHR38248:SF2">
    <property type="entry name" value="FUNK1 11"/>
    <property type="match status" value="1"/>
</dbReference>
<feature type="non-terminal residue" evidence="2">
    <location>
        <position position="1"/>
    </location>
</feature>
<dbReference type="Pfam" id="PF17667">
    <property type="entry name" value="Pkinase_fungal"/>
    <property type="match status" value="1"/>
</dbReference>
<feature type="non-terminal residue" evidence="2">
    <location>
        <position position="89"/>
    </location>
</feature>
<dbReference type="GO" id="GO:0005524">
    <property type="term" value="F:ATP binding"/>
    <property type="evidence" value="ECO:0007669"/>
    <property type="project" value="InterPro"/>
</dbReference>
<dbReference type="EMBL" id="KN833952">
    <property type="protein sequence ID" value="KIK14146.1"/>
    <property type="molecule type" value="Genomic_DNA"/>
</dbReference>
<dbReference type="AlphaFoldDB" id="A0A0C9YBF3"/>
<dbReference type="InterPro" id="IPR000719">
    <property type="entry name" value="Prot_kinase_dom"/>
</dbReference>
<dbReference type="Gene3D" id="1.10.510.10">
    <property type="entry name" value="Transferase(Phosphotransferase) domain 1"/>
    <property type="match status" value="1"/>
</dbReference>
<evidence type="ECO:0000259" key="1">
    <source>
        <dbReference type="PROSITE" id="PS50011"/>
    </source>
</evidence>
<dbReference type="InterPro" id="IPR011009">
    <property type="entry name" value="Kinase-like_dom_sf"/>
</dbReference>
<evidence type="ECO:0000313" key="3">
    <source>
        <dbReference type="Proteomes" id="UP000054018"/>
    </source>
</evidence>
<dbReference type="STRING" id="765257.A0A0C9YBF3"/>
<dbReference type="OrthoDB" id="5584477at2759"/>
<dbReference type="InterPro" id="IPR040976">
    <property type="entry name" value="Pkinase_fungal"/>
</dbReference>
<dbReference type="GO" id="GO:0004672">
    <property type="term" value="F:protein kinase activity"/>
    <property type="evidence" value="ECO:0007669"/>
    <property type="project" value="InterPro"/>
</dbReference>
<accession>A0A0C9YBF3</accession>
<protein>
    <recommendedName>
        <fullName evidence="1">Protein kinase domain-containing protein</fullName>
    </recommendedName>
</protein>